<dbReference type="EC" id="2.1.1.100" evidence="3 10"/>
<reference evidence="11 12" key="1">
    <citation type="journal article" date="2004" name="Nature">
        <title>Genome evolution in yeasts.</title>
        <authorList>
            <consortium name="Genolevures"/>
            <person name="Dujon B."/>
            <person name="Sherman D."/>
            <person name="Fischer G."/>
            <person name="Durrens P."/>
            <person name="Casaregola S."/>
            <person name="Lafontaine I."/>
            <person name="de Montigny J."/>
            <person name="Marck C."/>
            <person name="Neuveglise C."/>
            <person name="Talla E."/>
            <person name="Goffard N."/>
            <person name="Frangeul L."/>
            <person name="Aigle M."/>
            <person name="Anthouard V."/>
            <person name="Babour A."/>
            <person name="Barbe V."/>
            <person name="Barnay S."/>
            <person name="Blanchin S."/>
            <person name="Beckerich J.M."/>
            <person name="Beyne E."/>
            <person name="Bleykasten C."/>
            <person name="Boisrame A."/>
            <person name="Boyer J."/>
            <person name="Cattolico L."/>
            <person name="Confanioleri F."/>
            <person name="de Daruvar A."/>
            <person name="Despons L."/>
            <person name="Fabre E."/>
            <person name="Fairhead C."/>
            <person name="Ferry-Dumazet H."/>
            <person name="Groppi A."/>
            <person name="Hantraye F."/>
            <person name="Hennequin C."/>
            <person name="Jauniaux N."/>
            <person name="Joyet P."/>
            <person name="Kachouri R."/>
            <person name="Kerrest A."/>
            <person name="Koszul R."/>
            <person name="Lemaire M."/>
            <person name="Lesur I."/>
            <person name="Ma L."/>
            <person name="Muller H."/>
            <person name="Nicaud J.M."/>
            <person name="Nikolski M."/>
            <person name="Oztas S."/>
            <person name="Ozier-Kalogeropoulos O."/>
            <person name="Pellenz S."/>
            <person name="Potier S."/>
            <person name="Richard G.F."/>
            <person name="Straub M.L."/>
            <person name="Suleau A."/>
            <person name="Swennene D."/>
            <person name="Tekaia F."/>
            <person name="Wesolowski-Louvel M."/>
            <person name="Westhof E."/>
            <person name="Wirth B."/>
            <person name="Zeniou-Meyer M."/>
            <person name="Zivanovic I."/>
            <person name="Bolotin-Fukuhara M."/>
            <person name="Thierry A."/>
            <person name="Bouchier C."/>
            <person name="Caudron B."/>
            <person name="Scarpelli C."/>
            <person name="Gaillardin C."/>
            <person name="Weissenbach J."/>
            <person name="Wincker P."/>
            <person name="Souciet J.L."/>
        </authorList>
    </citation>
    <scope>NUCLEOTIDE SEQUENCE [LARGE SCALE GENOMIC DNA]</scope>
    <source>
        <strain evidence="12">ATCC 36239 / CBS 767 / BCRC 21394 / JCM 1990 / NBRC 0083 / IGC 2968</strain>
    </source>
</reference>
<keyword evidence="10" id="KW-0256">Endoplasmic reticulum</keyword>
<keyword evidence="9 10" id="KW-0472">Membrane</keyword>
<accession>Q6BJ41</accession>
<evidence type="ECO:0000313" key="11">
    <source>
        <dbReference type="EMBL" id="CAG90239.2"/>
    </source>
</evidence>
<keyword evidence="7 10" id="KW-0812">Transmembrane</keyword>
<evidence type="ECO:0000256" key="8">
    <source>
        <dbReference type="ARBA" id="ARBA00022989"/>
    </source>
</evidence>
<evidence type="ECO:0000256" key="9">
    <source>
        <dbReference type="ARBA" id="ARBA00023136"/>
    </source>
</evidence>
<dbReference type="VEuPathDB" id="FungiDB:DEHA2G05390g"/>
<organism evidence="11 12">
    <name type="scientific">Debaryomyces hansenii (strain ATCC 36239 / CBS 767 / BCRC 21394 / JCM 1990 / NBRC 0083 / IGC 2968)</name>
    <name type="common">Yeast</name>
    <name type="synonym">Torulaspora hansenii</name>
    <dbReference type="NCBI Taxonomy" id="284592"/>
    <lineage>
        <taxon>Eukaryota</taxon>
        <taxon>Fungi</taxon>
        <taxon>Dikarya</taxon>
        <taxon>Ascomycota</taxon>
        <taxon>Saccharomycotina</taxon>
        <taxon>Pichiomycetes</taxon>
        <taxon>Debaryomycetaceae</taxon>
        <taxon>Debaryomyces</taxon>
    </lineage>
</organism>
<dbReference type="OMA" id="GMVPQVW"/>
<dbReference type="OrthoDB" id="422086at2759"/>
<keyword evidence="8 10" id="KW-1133">Transmembrane helix</keyword>
<feature type="transmembrane region" description="Helical" evidence="10">
    <location>
        <begin position="189"/>
        <end position="207"/>
    </location>
</feature>
<dbReference type="EMBL" id="CR382139">
    <property type="protein sequence ID" value="CAG90239.2"/>
    <property type="molecule type" value="Genomic_DNA"/>
</dbReference>
<sequence length="247" mass="28399">MALYDTNSNPLHEIVLTSLALGAIIGTSLTLCLVQKTKNTPLFAYSIILCIYYLNEFCSTAKYQTKIVKAKSFLIWGNNGNREFLLMQTATIWEFLFTRSLVCVKLLHAFFGITYKKQTNTFSIVLGLAMIAVGLFIRTLAMKTCGSSFSHYIETTNRKQKLITTGIYGWFRHPSYLGFWLFAVGCQVLLGNSVGLVINLGVLSWFFKRRIEFEEWFLVHRIFGDQYLQYRMNVGNWIPFVILKKDL</sequence>
<dbReference type="PANTHER" id="PTHR12714">
    <property type="entry name" value="PROTEIN-S ISOPRENYLCYSTEINE O-METHYLTRANSFERASE"/>
    <property type="match status" value="1"/>
</dbReference>
<dbReference type="GO" id="GO:0005789">
    <property type="term" value="C:endoplasmic reticulum membrane"/>
    <property type="evidence" value="ECO:0007669"/>
    <property type="project" value="UniProtKB-SubCell"/>
</dbReference>
<dbReference type="KEGG" id="dha:DEHA2G05390g"/>
<evidence type="ECO:0000256" key="10">
    <source>
        <dbReference type="RuleBase" id="RU362022"/>
    </source>
</evidence>
<keyword evidence="12" id="KW-1185">Reference proteome</keyword>
<dbReference type="InterPro" id="IPR025770">
    <property type="entry name" value="PPMT_MeTrfase"/>
</dbReference>
<feature type="transmembrane region" description="Helical" evidence="10">
    <location>
        <begin position="121"/>
        <end position="141"/>
    </location>
</feature>
<dbReference type="InterPro" id="IPR007269">
    <property type="entry name" value="ICMT_MeTrfase"/>
</dbReference>
<evidence type="ECO:0000313" key="12">
    <source>
        <dbReference type="Proteomes" id="UP000000599"/>
    </source>
</evidence>
<keyword evidence="6 10" id="KW-0949">S-adenosyl-L-methionine</keyword>
<dbReference type="Pfam" id="PF04140">
    <property type="entry name" value="ICMT"/>
    <property type="match status" value="1"/>
</dbReference>
<dbReference type="GeneID" id="2904657"/>
<evidence type="ECO:0000256" key="4">
    <source>
        <dbReference type="ARBA" id="ARBA00022603"/>
    </source>
</evidence>
<evidence type="ECO:0000256" key="5">
    <source>
        <dbReference type="ARBA" id="ARBA00022679"/>
    </source>
</evidence>
<dbReference type="GO" id="GO:0032259">
    <property type="term" value="P:methylation"/>
    <property type="evidence" value="ECO:0007669"/>
    <property type="project" value="UniProtKB-KW"/>
</dbReference>
<comment type="similarity">
    <text evidence="2 10">Belongs to the class VI-like SAM-binding methyltransferase superfamily. Isoprenylcysteine carboxyl methyltransferase family.</text>
</comment>
<comment type="subcellular location">
    <subcellularLocation>
        <location evidence="10">Endoplasmic reticulum membrane</location>
        <topology evidence="10">Multi-pass membrane protein</topology>
    </subcellularLocation>
    <subcellularLocation>
        <location evidence="1">Membrane</location>
        <topology evidence="1">Multi-pass membrane protein</topology>
    </subcellularLocation>
</comment>
<dbReference type="STRING" id="284592.Q6BJ41"/>
<protein>
    <recommendedName>
        <fullName evidence="3 10">Protein-S-isoprenylcysteine O-methyltransferase</fullName>
        <ecNumber evidence="3 10">2.1.1.100</ecNumber>
    </recommendedName>
</protein>
<dbReference type="InParanoid" id="Q6BJ41"/>
<evidence type="ECO:0000256" key="7">
    <source>
        <dbReference type="ARBA" id="ARBA00022692"/>
    </source>
</evidence>
<evidence type="ECO:0000256" key="1">
    <source>
        <dbReference type="ARBA" id="ARBA00004141"/>
    </source>
</evidence>
<evidence type="ECO:0000256" key="3">
    <source>
        <dbReference type="ARBA" id="ARBA00012151"/>
    </source>
</evidence>
<keyword evidence="4 10" id="KW-0489">Methyltransferase</keyword>
<dbReference type="AlphaFoldDB" id="Q6BJ41"/>
<dbReference type="HOGENOM" id="CLU_065200_0_2_1"/>
<dbReference type="PANTHER" id="PTHR12714:SF9">
    <property type="entry name" value="PROTEIN-S-ISOPRENYLCYSTEINE O-METHYLTRANSFERASE"/>
    <property type="match status" value="1"/>
</dbReference>
<evidence type="ECO:0000256" key="2">
    <source>
        <dbReference type="ARBA" id="ARBA00009140"/>
    </source>
</evidence>
<dbReference type="GO" id="GO:0004671">
    <property type="term" value="F:protein C-terminal S-isoprenylcysteine carboxyl O-methyltransferase activity"/>
    <property type="evidence" value="ECO:0007669"/>
    <property type="project" value="UniProtKB-EC"/>
</dbReference>
<comment type="catalytic activity">
    <reaction evidence="10">
        <text>[protein]-C-terminal S-[(2E,6E)-farnesyl]-L-cysteine + S-adenosyl-L-methionine = [protein]-C-terminal S-[(2E,6E)-farnesyl]-L-cysteine methyl ester + S-adenosyl-L-homocysteine</text>
        <dbReference type="Rhea" id="RHEA:21672"/>
        <dbReference type="Rhea" id="RHEA-COMP:12125"/>
        <dbReference type="Rhea" id="RHEA-COMP:12126"/>
        <dbReference type="ChEBI" id="CHEBI:57856"/>
        <dbReference type="ChEBI" id="CHEBI:59789"/>
        <dbReference type="ChEBI" id="CHEBI:90510"/>
        <dbReference type="ChEBI" id="CHEBI:90511"/>
        <dbReference type="EC" id="2.1.1.100"/>
    </reaction>
</comment>
<dbReference type="Proteomes" id="UP000000599">
    <property type="component" value="Chromosome G"/>
</dbReference>
<keyword evidence="5" id="KW-0808">Transferase</keyword>
<name>Q6BJ41_DEBHA</name>
<evidence type="ECO:0000256" key="6">
    <source>
        <dbReference type="ARBA" id="ARBA00022691"/>
    </source>
</evidence>
<dbReference type="PROSITE" id="PS51564">
    <property type="entry name" value="SAM_ICMT"/>
    <property type="match status" value="1"/>
</dbReference>
<proteinExistence type="inferred from homology"/>
<dbReference type="Gene3D" id="1.20.120.1630">
    <property type="match status" value="1"/>
</dbReference>
<dbReference type="RefSeq" id="XP_461780.2">
    <property type="nucleotide sequence ID" value="XM_461780.1"/>
</dbReference>
<feature type="transmembrane region" description="Helical" evidence="10">
    <location>
        <begin position="92"/>
        <end position="115"/>
    </location>
</feature>
<dbReference type="eggNOG" id="KOG2628">
    <property type="taxonomic scope" value="Eukaryota"/>
</dbReference>
<gene>
    <name evidence="11" type="ordered locus">DEHA2G05390g</name>
</gene>
<feature type="transmembrane region" description="Helical" evidence="10">
    <location>
        <begin position="14"/>
        <end position="34"/>
    </location>
</feature>